<organism evidence="1 2">
    <name type="scientific">Bacteroides fragilis</name>
    <dbReference type="NCBI Taxonomy" id="817"/>
    <lineage>
        <taxon>Bacteria</taxon>
        <taxon>Pseudomonadati</taxon>
        <taxon>Bacteroidota</taxon>
        <taxon>Bacteroidia</taxon>
        <taxon>Bacteroidales</taxon>
        <taxon>Bacteroidaceae</taxon>
        <taxon>Bacteroides</taxon>
    </lineage>
</organism>
<accession>A0A642KI82</accession>
<dbReference type="Proteomes" id="UP000436803">
    <property type="component" value="Unassembled WGS sequence"/>
</dbReference>
<comment type="caution">
    <text evidence="1">The sequence shown here is derived from an EMBL/GenBank/DDBJ whole genome shotgun (WGS) entry which is preliminary data.</text>
</comment>
<proteinExistence type="predicted"/>
<evidence type="ECO:0000313" key="1">
    <source>
        <dbReference type="EMBL" id="KAA5167213.1"/>
    </source>
</evidence>
<evidence type="ECO:0000313" key="2">
    <source>
        <dbReference type="Proteomes" id="UP000436803"/>
    </source>
</evidence>
<sequence length="171" mass="19961">MERSQYLQHPLVEGVVYEITDSKVEIACPHTIFLCAHRATEIPLSEVEQLFRKLKKEAKDSGKVKLKGVSKFLPVIRTLYPSYHMGVEQTNKLFSEIVEMVRKIEADGIHMGCSDDELLREARGKEEKIKSFSYRNTDYFRYVEHYQNIRDILSNKPWKGENVIKEVIRLA</sequence>
<dbReference type="EMBL" id="VWAW01000034">
    <property type="protein sequence ID" value="KAA5167213.1"/>
    <property type="molecule type" value="Genomic_DNA"/>
</dbReference>
<name>A0A642KI82_BACFG</name>
<gene>
    <name evidence="1" type="ORF">F2Z29_23210</name>
</gene>
<reference evidence="1 2" key="1">
    <citation type="journal article" date="2019" name="Nat. Med.">
        <title>A library of human gut bacterial isolates paired with longitudinal multiomics data enables mechanistic microbiome research.</title>
        <authorList>
            <person name="Poyet M."/>
            <person name="Groussin M."/>
            <person name="Gibbons S.M."/>
            <person name="Avila-Pacheco J."/>
            <person name="Jiang X."/>
            <person name="Kearney S.M."/>
            <person name="Perrotta A.R."/>
            <person name="Berdy B."/>
            <person name="Zhao S."/>
            <person name="Lieberman T.D."/>
            <person name="Swanson P.K."/>
            <person name="Smith M."/>
            <person name="Roesemann S."/>
            <person name="Alexander J.E."/>
            <person name="Rich S.A."/>
            <person name="Livny J."/>
            <person name="Vlamakis H."/>
            <person name="Clish C."/>
            <person name="Bullock K."/>
            <person name="Deik A."/>
            <person name="Scott J."/>
            <person name="Pierce K.A."/>
            <person name="Xavier R.J."/>
            <person name="Alm E.J."/>
        </authorList>
    </citation>
    <scope>NUCLEOTIDE SEQUENCE [LARGE SCALE GENOMIC DNA]</scope>
    <source>
        <strain evidence="1 2">BIOML-A7</strain>
    </source>
</reference>
<dbReference type="AlphaFoldDB" id="A0A642KI82"/>
<protein>
    <submittedName>
        <fullName evidence="1">Uncharacterized protein</fullName>
    </submittedName>
</protein>